<protein>
    <submittedName>
        <fullName evidence="5">Bifunctional metallophosphatase/5'-nucleotidase</fullName>
    </submittedName>
</protein>
<keyword evidence="2" id="KW-0378">Hydrolase</keyword>
<proteinExistence type="inferred from homology"/>
<keyword evidence="1 2" id="KW-0732">Signal</keyword>
<dbReference type="InterPro" id="IPR036907">
    <property type="entry name" value="5'-Nucleotdase_C_sf"/>
</dbReference>
<evidence type="ECO:0000256" key="2">
    <source>
        <dbReference type="RuleBase" id="RU362119"/>
    </source>
</evidence>
<name>A0A2S5CQP9_9GAMM</name>
<dbReference type="PANTHER" id="PTHR11575">
    <property type="entry name" value="5'-NUCLEOTIDASE-RELATED"/>
    <property type="match status" value="1"/>
</dbReference>
<dbReference type="Pfam" id="PF02872">
    <property type="entry name" value="5_nucleotid_C"/>
    <property type="match status" value="1"/>
</dbReference>
<dbReference type="PRINTS" id="PR01607">
    <property type="entry name" value="APYRASEFAMLY"/>
</dbReference>
<dbReference type="GO" id="GO:0008253">
    <property type="term" value="F:5'-nucleotidase activity"/>
    <property type="evidence" value="ECO:0007669"/>
    <property type="project" value="TreeGrafter"/>
</dbReference>
<comment type="caution">
    <text evidence="5">The sequence shown here is derived from an EMBL/GenBank/DDBJ whole genome shotgun (WGS) entry which is preliminary data.</text>
</comment>
<feature type="chain" id="PRO_5015376075" evidence="2">
    <location>
        <begin position="24"/>
        <end position="635"/>
    </location>
</feature>
<evidence type="ECO:0000256" key="1">
    <source>
        <dbReference type="ARBA" id="ARBA00022729"/>
    </source>
</evidence>
<dbReference type="Pfam" id="PF00149">
    <property type="entry name" value="Metallophos"/>
    <property type="match status" value="1"/>
</dbReference>
<dbReference type="GO" id="GO:0008768">
    <property type="term" value="F:UDP-sugar diphosphatase activity"/>
    <property type="evidence" value="ECO:0007669"/>
    <property type="project" value="TreeGrafter"/>
</dbReference>
<comment type="similarity">
    <text evidence="2">Belongs to the 5'-nucleotidase family.</text>
</comment>
<feature type="domain" description="5'-Nucleotidase C-terminal" evidence="4">
    <location>
        <begin position="396"/>
        <end position="590"/>
    </location>
</feature>
<dbReference type="Gene3D" id="3.60.21.10">
    <property type="match status" value="1"/>
</dbReference>
<dbReference type="Proteomes" id="UP000237423">
    <property type="component" value="Unassembled WGS sequence"/>
</dbReference>
<dbReference type="PANTHER" id="PTHR11575:SF24">
    <property type="entry name" value="5'-NUCLEOTIDASE"/>
    <property type="match status" value="1"/>
</dbReference>
<dbReference type="SUPFAM" id="SSF56300">
    <property type="entry name" value="Metallo-dependent phosphatases"/>
    <property type="match status" value="1"/>
</dbReference>
<dbReference type="InterPro" id="IPR004843">
    <property type="entry name" value="Calcineurin-like_PHP"/>
</dbReference>
<dbReference type="GO" id="GO:0009166">
    <property type="term" value="P:nucleotide catabolic process"/>
    <property type="evidence" value="ECO:0007669"/>
    <property type="project" value="InterPro"/>
</dbReference>
<dbReference type="EMBL" id="PGFZ01000001">
    <property type="protein sequence ID" value="POZ53133.1"/>
    <property type="molecule type" value="Genomic_DNA"/>
</dbReference>
<dbReference type="AlphaFoldDB" id="A0A2S5CQP9"/>
<dbReference type="GO" id="GO:0030288">
    <property type="term" value="C:outer membrane-bounded periplasmic space"/>
    <property type="evidence" value="ECO:0007669"/>
    <property type="project" value="TreeGrafter"/>
</dbReference>
<accession>A0A2S5CQP9</accession>
<dbReference type="InterPro" id="IPR029052">
    <property type="entry name" value="Metallo-depent_PP-like"/>
</dbReference>
<feature type="signal peptide" evidence="2">
    <location>
        <begin position="1"/>
        <end position="23"/>
    </location>
</feature>
<evidence type="ECO:0000313" key="5">
    <source>
        <dbReference type="EMBL" id="POZ53133.1"/>
    </source>
</evidence>
<dbReference type="InterPro" id="IPR008334">
    <property type="entry name" value="5'-Nucleotdase_C"/>
</dbReference>
<gene>
    <name evidence="5" type="ORF">AADEFJLK_00147</name>
</gene>
<keyword evidence="2" id="KW-0547">Nucleotide-binding</keyword>
<dbReference type="GO" id="GO:0000166">
    <property type="term" value="F:nucleotide binding"/>
    <property type="evidence" value="ECO:0007669"/>
    <property type="project" value="UniProtKB-KW"/>
</dbReference>
<dbReference type="InterPro" id="IPR006179">
    <property type="entry name" value="5_nucleotidase/apyrase"/>
</dbReference>
<organism evidence="5 6">
    <name type="scientific">Methylovulum psychrotolerans</name>
    <dbReference type="NCBI Taxonomy" id="1704499"/>
    <lineage>
        <taxon>Bacteria</taxon>
        <taxon>Pseudomonadati</taxon>
        <taxon>Pseudomonadota</taxon>
        <taxon>Gammaproteobacteria</taxon>
        <taxon>Methylococcales</taxon>
        <taxon>Methylococcaceae</taxon>
        <taxon>Methylovulum</taxon>
    </lineage>
</organism>
<feature type="domain" description="Calcineurin-like phosphoesterase" evidence="3">
    <location>
        <begin position="30"/>
        <end position="314"/>
    </location>
</feature>
<evidence type="ECO:0000259" key="3">
    <source>
        <dbReference type="Pfam" id="PF00149"/>
    </source>
</evidence>
<dbReference type="SUPFAM" id="SSF55816">
    <property type="entry name" value="5'-nucleotidase (syn. UDP-sugar hydrolase), C-terminal domain"/>
    <property type="match status" value="1"/>
</dbReference>
<evidence type="ECO:0000259" key="4">
    <source>
        <dbReference type="Pfam" id="PF02872"/>
    </source>
</evidence>
<sequence>MLFKMKKLVLGCALAAASTGAFAATSTTVRIIAFNDFHGNLQSPGNFSIQPGGSGTALISKPSGGVDYLAGYVESLKIGYPNNIVVSAGDLTGASPLISGAFHDEPAIETMNLLGLEFNAVGNHEFDYGQTEVLRKQHGGCYPKGVVGVDTCLGATSTATPVPVAYPFEGAKFKYLSANVTRPSGKTLFPAYGIKSFDAPLNKLTGKVKVAFIGMTLKDTPSIVTPTGVAGLTFKDEIQTVNALIPELRAKGVESIVVLIHQGGFQGSTGPNYINDCSLASNGTADATALEPLRSIVKGLDDAVDLVVSGHTHTGYTCQLPNSVGRSIPVTQGGNYGRVLTAIDLTVDTKSRDVIGASFSNTVVDRSNVAITPNATIKSVVDAYATNISPIANQVVATIAAPVLNSDTANGGTGEKPAGNLIADSMLAATSPVKFGGAVIAFTNAGGVRADYANKAIPAVYPYNLTYGDAFTVQPFGNNMVTMTVTAQQLKDALEMQFPGSNCVLPSGVNGQIQQRILQPSNGFKFSWSATGASCSKIQDVSLTTYDSFGTVSNVDQIVSAGVVLNPSQTYRVTVNSFMATGGDAFAVFKLGTSRLGGAQDIDTTAAYLAQFKAPNPAYDPSAASLHTPRIVKLP</sequence>
<evidence type="ECO:0000313" key="6">
    <source>
        <dbReference type="Proteomes" id="UP000237423"/>
    </source>
</evidence>
<reference evidence="5 6" key="1">
    <citation type="submission" date="2017-11" db="EMBL/GenBank/DDBJ databases">
        <title>Draft Genome Sequence of Methylobacter psychrotolerans Sph1T, an Obligate Methanotroph from Low-Temperature Environments.</title>
        <authorList>
            <person name="Oshkin I.Y."/>
            <person name="Miroshnikov K."/>
            <person name="Belova S.E."/>
            <person name="Korzhenkov A."/>
            <person name="Toshchakov S.V."/>
            <person name="Dedysh S.N."/>
        </authorList>
    </citation>
    <scope>NUCLEOTIDE SEQUENCE [LARGE SCALE GENOMIC DNA]</scope>
    <source>
        <strain evidence="5 6">Sph1</strain>
    </source>
</reference>
<dbReference type="Gene3D" id="3.90.780.10">
    <property type="entry name" value="5'-Nucleotidase, C-terminal domain"/>
    <property type="match status" value="1"/>
</dbReference>